<dbReference type="InterPro" id="IPR017331">
    <property type="entry name" value="Peptidoglycan_recognition"/>
</dbReference>
<feature type="disulfide bond" evidence="8">
    <location>
        <begin position="71"/>
        <end position="77"/>
    </location>
</feature>
<dbReference type="GeneID" id="108745242"/>
<dbReference type="SUPFAM" id="SSF55846">
    <property type="entry name" value="N-acetylmuramoyl-L-alanine amidase-like"/>
    <property type="match status" value="1"/>
</dbReference>
<evidence type="ECO:0000256" key="6">
    <source>
        <dbReference type="ARBA" id="ARBA00057187"/>
    </source>
</evidence>
<keyword evidence="5" id="KW-1015">Disulfide bond</keyword>
<dbReference type="PANTHER" id="PTHR11022">
    <property type="entry name" value="PEPTIDOGLYCAN RECOGNITION PROTEIN"/>
    <property type="match status" value="1"/>
</dbReference>
<keyword evidence="9" id="KW-1133">Transmembrane helix</keyword>
<comment type="similarity">
    <text evidence="1 7">Belongs to the N-acetylmuramoyl-L-alanine amidase 2 family.</text>
</comment>
<dbReference type="PANTHER" id="PTHR11022:SF77">
    <property type="entry name" value="PEPTIDOGLYCAN-RECOGNITION PROTEIN LB"/>
    <property type="match status" value="1"/>
</dbReference>
<evidence type="ECO:0000256" key="8">
    <source>
        <dbReference type="PIRSR" id="PIRSR037945-1"/>
    </source>
</evidence>
<dbReference type="InterPro" id="IPR036505">
    <property type="entry name" value="Amidase/PGRP_sf"/>
</dbReference>
<evidence type="ECO:0000259" key="11">
    <source>
        <dbReference type="SMART" id="SM00701"/>
    </source>
</evidence>
<name>A0A1W4XLB6_AGRPL</name>
<dbReference type="InterPro" id="IPR002502">
    <property type="entry name" value="Amidase_domain"/>
</dbReference>
<sequence length="214" mass="24450">MQTVLLIVVILATVGNIIAPSFFLMERREVPIDFEFVTRNEWKARDPVHIEKMKNPVPYVIIHHSYIPKACNTSDHCIEAMLRMQSMHIDTNKWNDIGYSFAVGGDGKVYEGRGWSRVGAHAPTYNNKSIGICIIGDWSDDLPPENQLETVHKLIQYGVDLGMIQRNYSLFGHRQVREGTECPGEALFEEINNWAHFCAIAPYVYPDKSNNINR</sequence>
<dbReference type="InParanoid" id="A0A1W4XLB6"/>
<dbReference type="GO" id="GO:0042834">
    <property type="term" value="F:peptidoglycan binding"/>
    <property type="evidence" value="ECO:0007669"/>
    <property type="project" value="InterPro"/>
</dbReference>
<organism evidence="12 13">
    <name type="scientific">Agrilus planipennis</name>
    <name type="common">Emerald ash borer</name>
    <name type="synonym">Agrilus marcopoli</name>
    <dbReference type="NCBI Taxonomy" id="224129"/>
    <lineage>
        <taxon>Eukaryota</taxon>
        <taxon>Metazoa</taxon>
        <taxon>Ecdysozoa</taxon>
        <taxon>Arthropoda</taxon>
        <taxon>Hexapoda</taxon>
        <taxon>Insecta</taxon>
        <taxon>Pterygota</taxon>
        <taxon>Neoptera</taxon>
        <taxon>Endopterygota</taxon>
        <taxon>Coleoptera</taxon>
        <taxon>Polyphaga</taxon>
        <taxon>Elateriformia</taxon>
        <taxon>Buprestoidea</taxon>
        <taxon>Buprestidae</taxon>
        <taxon>Agrilinae</taxon>
        <taxon>Agrilus</taxon>
    </lineage>
</organism>
<evidence type="ECO:0000256" key="7">
    <source>
        <dbReference type="PIRNR" id="PIRNR037945"/>
    </source>
</evidence>
<dbReference type="Gene3D" id="3.40.80.10">
    <property type="entry name" value="Peptidoglycan recognition protein-like"/>
    <property type="match status" value="1"/>
</dbReference>
<evidence type="ECO:0000256" key="9">
    <source>
        <dbReference type="SAM" id="Phobius"/>
    </source>
</evidence>
<dbReference type="AlphaFoldDB" id="A0A1W4XLB6"/>
<evidence type="ECO:0000256" key="5">
    <source>
        <dbReference type="ARBA" id="ARBA00023157"/>
    </source>
</evidence>
<dbReference type="GO" id="GO:0008745">
    <property type="term" value="F:N-acetylmuramoyl-L-alanine amidase activity"/>
    <property type="evidence" value="ECO:0007669"/>
    <property type="project" value="InterPro"/>
</dbReference>
<keyword evidence="2 7" id="KW-0399">Innate immunity</keyword>
<dbReference type="GO" id="GO:0009253">
    <property type="term" value="P:peptidoglycan catabolic process"/>
    <property type="evidence" value="ECO:0007669"/>
    <property type="project" value="InterPro"/>
</dbReference>
<dbReference type="STRING" id="224129.A0A1W4XLB6"/>
<evidence type="ECO:0000256" key="2">
    <source>
        <dbReference type="ARBA" id="ARBA00022588"/>
    </source>
</evidence>
<proteinExistence type="inferred from homology"/>
<keyword evidence="9" id="KW-0472">Membrane</keyword>
<dbReference type="SMART" id="SM00644">
    <property type="entry name" value="Ami_2"/>
    <property type="match status" value="1"/>
</dbReference>
<feature type="domain" description="Peptidoglycan recognition protein family" evidence="11">
    <location>
        <begin position="34"/>
        <end position="177"/>
    </location>
</feature>
<dbReference type="FunFam" id="3.40.80.10:FF:000001">
    <property type="entry name" value="Peptidoglycan recognition protein 1"/>
    <property type="match status" value="1"/>
</dbReference>
<protein>
    <recommendedName>
        <fullName evidence="7">Peptidoglycan-recognition protein</fullName>
    </recommendedName>
</protein>
<dbReference type="InterPro" id="IPR006619">
    <property type="entry name" value="PGRP_domain_met/bac"/>
</dbReference>
<dbReference type="GO" id="GO:0008270">
    <property type="term" value="F:zinc ion binding"/>
    <property type="evidence" value="ECO:0007669"/>
    <property type="project" value="InterPro"/>
</dbReference>
<evidence type="ECO:0000256" key="3">
    <source>
        <dbReference type="ARBA" id="ARBA00022729"/>
    </source>
</evidence>
<dbReference type="InterPro" id="IPR015510">
    <property type="entry name" value="PGRP"/>
</dbReference>
<dbReference type="CTD" id="41379"/>
<comment type="function">
    <text evidence="6">Peptidoglycan-recognition protein probably involved in innate immunity by binding to peptidoglycans (PGN) of bacteria and activating the prophenoloxidase (proPO) cascade immune response. Binds to 1,3-beta-D-glucan and PGN.</text>
</comment>
<keyword evidence="9" id="KW-0812">Transmembrane</keyword>
<keyword evidence="12" id="KW-1185">Reference proteome</keyword>
<evidence type="ECO:0000313" key="12">
    <source>
        <dbReference type="Proteomes" id="UP000192223"/>
    </source>
</evidence>
<dbReference type="CDD" id="cd06583">
    <property type="entry name" value="PGRP"/>
    <property type="match status" value="1"/>
</dbReference>
<accession>A0A1W4XLB6</accession>
<dbReference type="FunCoup" id="A0A1W4XLB6">
    <property type="interactions" value="49"/>
</dbReference>
<keyword evidence="3" id="KW-0732">Signal</keyword>
<feature type="domain" description="N-acetylmuramoyl-L-alanine amidase" evidence="10">
    <location>
        <begin position="45"/>
        <end position="184"/>
    </location>
</feature>
<dbReference type="OrthoDB" id="10001926at2759"/>
<dbReference type="Pfam" id="PF01510">
    <property type="entry name" value="Amidase_2"/>
    <property type="match status" value="1"/>
</dbReference>
<keyword evidence="4 7" id="KW-0391">Immunity</keyword>
<dbReference type="PIRSF" id="PIRSF037945">
    <property type="entry name" value="PGRPs"/>
    <property type="match status" value="1"/>
</dbReference>
<dbReference type="SMART" id="SM00701">
    <property type="entry name" value="PGRP"/>
    <property type="match status" value="1"/>
</dbReference>
<evidence type="ECO:0000256" key="1">
    <source>
        <dbReference type="ARBA" id="ARBA00007553"/>
    </source>
</evidence>
<feature type="transmembrane region" description="Helical" evidence="9">
    <location>
        <begin position="6"/>
        <end position="25"/>
    </location>
</feature>
<evidence type="ECO:0000256" key="4">
    <source>
        <dbReference type="ARBA" id="ARBA00022859"/>
    </source>
</evidence>
<evidence type="ECO:0000259" key="10">
    <source>
        <dbReference type="SMART" id="SM00644"/>
    </source>
</evidence>
<dbReference type="Proteomes" id="UP000192223">
    <property type="component" value="Unplaced"/>
</dbReference>
<gene>
    <name evidence="13" type="primary">LOC108745242</name>
</gene>
<dbReference type="GO" id="GO:0045087">
    <property type="term" value="P:innate immune response"/>
    <property type="evidence" value="ECO:0007669"/>
    <property type="project" value="UniProtKB-KW"/>
</dbReference>
<evidence type="ECO:0000313" key="13">
    <source>
        <dbReference type="RefSeq" id="XP_018336886.1"/>
    </source>
</evidence>
<dbReference type="KEGG" id="apln:108745242"/>
<dbReference type="RefSeq" id="XP_018336886.1">
    <property type="nucleotide sequence ID" value="XM_018481384.2"/>
</dbReference>
<reference evidence="13" key="1">
    <citation type="submission" date="2025-08" db="UniProtKB">
        <authorList>
            <consortium name="RefSeq"/>
        </authorList>
    </citation>
    <scope>IDENTIFICATION</scope>
    <source>
        <tissue evidence="13">Entire body</tissue>
    </source>
</reference>